<feature type="region of interest" description="Disordered" evidence="6">
    <location>
        <begin position="1"/>
        <end position="26"/>
    </location>
</feature>
<dbReference type="SUPFAM" id="SSF103473">
    <property type="entry name" value="MFS general substrate transporter"/>
    <property type="match status" value="1"/>
</dbReference>
<feature type="transmembrane region" description="Helical" evidence="7">
    <location>
        <begin position="369"/>
        <end position="392"/>
    </location>
</feature>
<dbReference type="InterPro" id="IPR011701">
    <property type="entry name" value="MFS"/>
</dbReference>
<protein>
    <submittedName>
        <fullName evidence="8">MFS transporter</fullName>
    </submittedName>
</protein>
<keyword evidence="3 7" id="KW-0812">Transmembrane</keyword>
<dbReference type="EMBL" id="JADBGI010000019">
    <property type="protein sequence ID" value="MBE3001005.1"/>
    <property type="molecule type" value="Genomic_DNA"/>
</dbReference>
<name>A0ABR9PAZ9_9ACTN</name>
<feature type="transmembrane region" description="Helical" evidence="7">
    <location>
        <begin position="247"/>
        <end position="269"/>
    </location>
</feature>
<dbReference type="Pfam" id="PF07690">
    <property type="entry name" value="MFS_1"/>
    <property type="match status" value="1"/>
</dbReference>
<feature type="transmembrane region" description="Helical" evidence="7">
    <location>
        <begin position="127"/>
        <end position="151"/>
    </location>
</feature>
<feature type="transmembrane region" description="Helical" evidence="7">
    <location>
        <begin position="398"/>
        <end position="416"/>
    </location>
</feature>
<dbReference type="CDD" id="cd06173">
    <property type="entry name" value="MFS_MefA_like"/>
    <property type="match status" value="1"/>
</dbReference>
<dbReference type="PANTHER" id="PTHR23513">
    <property type="entry name" value="INTEGRAL MEMBRANE EFFLUX PROTEIN-RELATED"/>
    <property type="match status" value="1"/>
</dbReference>
<evidence type="ECO:0000256" key="4">
    <source>
        <dbReference type="ARBA" id="ARBA00022989"/>
    </source>
</evidence>
<keyword evidence="5 7" id="KW-0472">Membrane</keyword>
<keyword evidence="4 7" id="KW-1133">Transmembrane helix</keyword>
<dbReference type="Proteomes" id="UP000806528">
    <property type="component" value="Unassembled WGS sequence"/>
</dbReference>
<feature type="transmembrane region" description="Helical" evidence="7">
    <location>
        <begin position="335"/>
        <end position="357"/>
    </location>
</feature>
<comment type="subcellular location">
    <subcellularLocation>
        <location evidence="1">Cell membrane</location>
        <topology evidence="1">Multi-pass membrane protein</topology>
    </subcellularLocation>
</comment>
<evidence type="ECO:0000313" key="8">
    <source>
        <dbReference type="EMBL" id="MBE3001005.1"/>
    </source>
</evidence>
<organism evidence="8 9">
    <name type="scientific">Nocardiopsis coralli</name>
    <dbReference type="NCBI Taxonomy" id="2772213"/>
    <lineage>
        <taxon>Bacteria</taxon>
        <taxon>Bacillati</taxon>
        <taxon>Actinomycetota</taxon>
        <taxon>Actinomycetes</taxon>
        <taxon>Streptosporangiales</taxon>
        <taxon>Nocardiopsidaceae</taxon>
        <taxon>Nocardiopsis</taxon>
    </lineage>
</organism>
<comment type="caution">
    <text evidence="8">The sequence shown here is derived from an EMBL/GenBank/DDBJ whole genome shotgun (WGS) entry which is preliminary data.</text>
</comment>
<accession>A0ABR9PAZ9</accession>
<feature type="transmembrane region" description="Helical" evidence="7">
    <location>
        <begin position="99"/>
        <end position="121"/>
    </location>
</feature>
<dbReference type="PANTHER" id="PTHR23513:SF11">
    <property type="entry name" value="STAPHYLOFERRIN A TRANSPORTER"/>
    <property type="match status" value="1"/>
</dbReference>
<proteinExistence type="predicted"/>
<feature type="transmembrane region" description="Helical" evidence="7">
    <location>
        <begin position="310"/>
        <end position="329"/>
    </location>
</feature>
<feature type="transmembrane region" description="Helical" evidence="7">
    <location>
        <begin position="194"/>
        <end position="211"/>
    </location>
</feature>
<dbReference type="RefSeq" id="WP_193123601.1">
    <property type="nucleotide sequence ID" value="NZ_JADBGI010000019.1"/>
</dbReference>
<evidence type="ECO:0000256" key="3">
    <source>
        <dbReference type="ARBA" id="ARBA00022692"/>
    </source>
</evidence>
<evidence type="ECO:0000313" key="9">
    <source>
        <dbReference type="Proteomes" id="UP000806528"/>
    </source>
</evidence>
<dbReference type="InterPro" id="IPR036259">
    <property type="entry name" value="MFS_trans_sf"/>
</dbReference>
<keyword evidence="2" id="KW-1003">Cell membrane</keyword>
<gene>
    <name evidence="8" type="ORF">IDM40_20235</name>
</gene>
<sequence length="432" mass="44159">MTTDGRRPHFHWTGLGRRHPAAPDTEPPLLRNRDFQALWVSRFFAGLGKESGEVAYPLLVLLLVGSATHAGAIGAAQITAAMVAAVAGGSVADRCDRRYVLLVCDFGRLALLAAFACLVVSDTATVPVVAVVAVFSSLLMGVANPVAMAAVKQLVPPSQVAEAAAQNQIRFFSTTALGPPVAGGLFGLGRAFPFVAEALSYLVSAVLVLCIRRPMQARTSGGPSPWDASSVVGGFGVIARNRLLRPLMAWIVGFNLAFTSTGAILAIIATAESKGADDFTIGLTVSLAGSGGLVGALAAGAVVRFLQPSTVFRLAAWGAPVCAVALALTPGVLSLGLLVGAVFAIVPAVNAVFYGYVATSVPDGMQGRVLGAVSFLCLVSQPVGILGVGVVFDMAGPTVVFLSMAGVSGLAALISLTPSMRNLPRPEDVTPA</sequence>
<reference evidence="8 9" key="1">
    <citation type="submission" date="2020-09" db="EMBL/GenBank/DDBJ databases">
        <title>Diversity and distribution of actinomycetes associated with coral in the coast of Hainan.</title>
        <authorList>
            <person name="Li F."/>
        </authorList>
    </citation>
    <scope>NUCLEOTIDE SEQUENCE [LARGE SCALE GENOMIC DNA]</scope>
    <source>
        <strain evidence="8 9">HNM0947</strain>
    </source>
</reference>
<evidence type="ECO:0000256" key="6">
    <source>
        <dbReference type="SAM" id="MobiDB-lite"/>
    </source>
</evidence>
<feature type="transmembrane region" description="Helical" evidence="7">
    <location>
        <begin position="281"/>
        <end position="303"/>
    </location>
</feature>
<feature type="transmembrane region" description="Helical" evidence="7">
    <location>
        <begin position="54"/>
        <end position="87"/>
    </location>
</feature>
<keyword evidence="9" id="KW-1185">Reference proteome</keyword>
<evidence type="ECO:0000256" key="2">
    <source>
        <dbReference type="ARBA" id="ARBA00022475"/>
    </source>
</evidence>
<evidence type="ECO:0000256" key="5">
    <source>
        <dbReference type="ARBA" id="ARBA00023136"/>
    </source>
</evidence>
<evidence type="ECO:0000256" key="7">
    <source>
        <dbReference type="SAM" id="Phobius"/>
    </source>
</evidence>
<evidence type="ECO:0000256" key="1">
    <source>
        <dbReference type="ARBA" id="ARBA00004651"/>
    </source>
</evidence>
<dbReference type="Gene3D" id="1.20.1250.20">
    <property type="entry name" value="MFS general substrate transporter like domains"/>
    <property type="match status" value="1"/>
</dbReference>